<reference evidence="14" key="1">
    <citation type="submission" date="2021-01" db="EMBL/GenBank/DDBJ databases">
        <authorList>
            <person name="Corre E."/>
            <person name="Pelletier E."/>
            <person name="Niang G."/>
            <person name="Scheremetjew M."/>
            <person name="Finn R."/>
            <person name="Kale V."/>
            <person name="Holt S."/>
            <person name="Cochrane G."/>
            <person name="Meng A."/>
            <person name="Brown T."/>
            <person name="Cohen L."/>
        </authorList>
    </citation>
    <scope>NUCLEOTIDE SEQUENCE</scope>
    <source>
        <strain evidence="14">Pop2</strain>
    </source>
</reference>
<evidence type="ECO:0000256" key="3">
    <source>
        <dbReference type="ARBA" id="ARBA00005498"/>
    </source>
</evidence>
<evidence type="ECO:0000256" key="6">
    <source>
        <dbReference type="ARBA" id="ARBA00022776"/>
    </source>
</evidence>
<evidence type="ECO:0000256" key="9">
    <source>
        <dbReference type="ARBA" id="ARBA00023242"/>
    </source>
</evidence>
<evidence type="ECO:0000256" key="5">
    <source>
        <dbReference type="ARBA" id="ARBA00022618"/>
    </source>
</evidence>
<dbReference type="Gene3D" id="1.10.418.60">
    <property type="entry name" value="Ncd80 complex, Nuf2 subunit"/>
    <property type="match status" value="1"/>
</dbReference>
<dbReference type="InterPro" id="IPR038275">
    <property type="entry name" value="Nuf2_N_sf"/>
</dbReference>
<dbReference type="GO" id="GO:0031262">
    <property type="term" value="C:Ndc80 complex"/>
    <property type="evidence" value="ECO:0007669"/>
    <property type="project" value="InterPro"/>
</dbReference>
<proteinExistence type="inferred from homology"/>
<keyword evidence="11" id="KW-0137">Centromere</keyword>
<keyword evidence="4" id="KW-0158">Chromosome</keyword>
<evidence type="ECO:0000256" key="7">
    <source>
        <dbReference type="ARBA" id="ARBA00022838"/>
    </source>
</evidence>
<dbReference type="PANTHER" id="PTHR21650">
    <property type="entry name" value="MEMBRALIN/KINETOCHORE PROTEIN NUF2"/>
    <property type="match status" value="1"/>
</dbReference>
<dbReference type="GO" id="GO:0051315">
    <property type="term" value="P:attachment of mitotic spindle microtubules to kinetochore"/>
    <property type="evidence" value="ECO:0007669"/>
    <property type="project" value="TreeGrafter"/>
</dbReference>
<dbReference type="GO" id="GO:0005634">
    <property type="term" value="C:nucleus"/>
    <property type="evidence" value="ECO:0007669"/>
    <property type="project" value="UniProtKB-SubCell"/>
</dbReference>
<keyword evidence="7" id="KW-0995">Kinetochore</keyword>
<evidence type="ECO:0000256" key="8">
    <source>
        <dbReference type="ARBA" id="ARBA00023054"/>
    </source>
</evidence>
<evidence type="ECO:0000259" key="13">
    <source>
        <dbReference type="Pfam" id="PF03800"/>
    </source>
</evidence>
<dbReference type="GO" id="GO:0007052">
    <property type="term" value="P:mitotic spindle organization"/>
    <property type="evidence" value="ECO:0007669"/>
    <property type="project" value="TreeGrafter"/>
</dbReference>
<dbReference type="InterPro" id="IPR005549">
    <property type="entry name" value="Kinetochore_Nuf2_N"/>
</dbReference>
<evidence type="ECO:0000256" key="10">
    <source>
        <dbReference type="ARBA" id="ARBA00023306"/>
    </source>
</evidence>
<dbReference type="GO" id="GO:0044877">
    <property type="term" value="F:protein-containing complex binding"/>
    <property type="evidence" value="ECO:0007669"/>
    <property type="project" value="TreeGrafter"/>
</dbReference>
<dbReference type="Pfam" id="PF03800">
    <property type="entry name" value="Nuf2"/>
    <property type="match status" value="1"/>
</dbReference>
<organism evidence="14">
    <name type="scientific">Ditylum brightwellii</name>
    <dbReference type="NCBI Taxonomy" id="49249"/>
    <lineage>
        <taxon>Eukaryota</taxon>
        <taxon>Sar</taxon>
        <taxon>Stramenopiles</taxon>
        <taxon>Ochrophyta</taxon>
        <taxon>Bacillariophyta</taxon>
        <taxon>Mediophyceae</taxon>
        <taxon>Lithodesmiophycidae</taxon>
        <taxon>Lithodesmiales</taxon>
        <taxon>Lithodesmiaceae</taxon>
        <taxon>Ditylum</taxon>
    </lineage>
</organism>
<dbReference type="PANTHER" id="PTHR21650:SF2">
    <property type="entry name" value="KINETOCHORE PROTEIN NUF2"/>
    <property type="match status" value="1"/>
</dbReference>
<dbReference type="AlphaFoldDB" id="A0A7S2ENV3"/>
<keyword evidence="5" id="KW-0132">Cell division</keyword>
<feature type="domain" description="Kinetochore protein Nuf2 N-terminal" evidence="13">
    <location>
        <begin position="10"/>
        <end position="149"/>
    </location>
</feature>
<comment type="subcellular location">
    <subcellularLocation>
        <location evidence="2">Chromosome</location>
        <location evidence="2">Centromere</location>
        <location evidence="2">Kinetochore</location>
    </subcellularLocation>
    <subcellularLocation>
        <location evidence="1">Nucleus</location>
    </subcellularLocation>
</comment>
<dbReference type="GO" id="GO:0051383">
    <property type="term" value="P:kinetochore organization"/>
    <property type="evidence" value="ECO:0007669"/>
    <property type="project" value="TreeGrafter"/>
</dbReference>
<keyword evidence="9" id="KW-0539">Nucleus</keyword>
<evidence type="ECO:0000256" key="4">
    <source>
        <dbReference type="ARBA" id="ARBA00022454"/>
    </source>
</evidence>
<name>A0A7S2ENV3_9STRA</name>
<sequence length="447" mass="51270">MDLTNNHQTFCFPLLKNAEILQCMSELEIELSQSELLEPKQSRVRAVFLSLVEIGLNLSEKDFCTPSKATAEKIEGLPYPELHEESFSELKFLKAAMKLMKICGVHDFGWRDLHAPSGKRFKRQLSGAINLMKFLEDRRQLYEELCERREELFAALEEINKENDMLNNQLQDAKADTDQRCKELEEVENDCEEIGGEIAQQNKLQISIRTESTELKKKAKELKDNIATTSYALQEADAELRKLSTQVVQSPERIIVEVSSIKKTLENEKAECRKAEEEAQSCKAKIANVAKTETDIVNVIQIMDEAKDRKVMYEQVLEEIEASEENIALNQKKIAEVKETIEYYDDQLRCMEEKISSEREKAQLDMDDAQHALEVSQREYLIVEQDRQEGMARIEAGEADVRALEKKIEEESIKTDAEIAGMISTFKEFEAVVLKKNEELMKAVAVN</sequence>
<dbReference type="GO" id="GO:0051301">
    <property type="term" value="P:cell division"/>
    <property type="evidence" value="ECO:0007669"/>
    <property type="project" value="UniProtKB-KW"/>
</dbReference>
<evidence type="ECO:0000256" key="2">
    <source>
        <dbReference type="ARBA" id="ARBA00004629"/>
    </source>
</evidence>
<evidence type="ECO:0000256" key="1">
    <source>
        <dbReference type="ARBA" id="ARBA00004123"/>
    </source>
</evidence>
<dbReference type="EMBL" id="HBGN01030994">
    <property type="protein sequence ID" value="CAD9347578.1"/>
    <property type="molecule type" value="Transcribed_RNA"/>
</dbReference>
<evidence type="ECO:0000313" key="14">
    <source>
        <dbReference type="EMBL" id="CAD9347578.1"/>
    </source>
</evidence>
<feature type="coiled-coil region" evidence="12">
    <location>
        <begin position="132"/>
        <end position="414"/>
    </location>
</feature>
<dbReference type="GO" id="GO:0045132">
    <property type="term" value="P:meiotic chromosome segregation"/>
    <property type="evidence" value="ECO:0007669"/>
    <property type="project" value="TreeGrafter"/>
</dbReference>
<gene>
    <name evidence="14" type="ORF">DBRI1063_LOCUS19960</name>
</gene>
<keyword evidence="8 12" id="KW-0175">Coiled coil</keyword>
<accession>A0A7S2ENV3</accession>
<protein>
    <recommendedName>
        <fullName evidence="13">Kinetochore protein Nuf2 N-terminal domain-containing protein</fullName>
    </recommendedName>
</protein>
<evidence type="ECO:0000256" key="11">
    <source>
        <dbReference type="ARBA" id="ARBA00023328"/>
    </source>
</evidence>
<evidence type="ECO:0000256" key="12">
    <source>
        <dbReference type="SAM" id="Coils"/>
    </source>
</evidence>
<keyword evidence="6" id="KW-0498">Mitosis</keyword>
<comment type="similarity">
    <text evidence="3">Belongs to the NUF2 family.</text>
</comment>
<keyword evidence="10" id="KW-0131">Cell cycle</keyword>